<organism evidence="3 4">
    <name type="scientific">Streptomyces capitiformicae</name>
    <dbReference type="NCBI Taxonomy" id="2014920"/>
    <lineage>
        <taxon>Bacteria</taxon>
        <taxon>Bacillati</taxon>
        <taxon>Actinomycetota</taxon>
        <taxon>Actinomycetes</taxon>
        <taxon>Kitasatosporales</taxon>
        <taxon>Streptomycetaceae</taxon>
        <taxon>Streptomyces</taxon>
    </lineage>
</organism>
<reference evidence="3" key="1">
    <citation type="journal article" date="2014" name="Int. J. Syst. Evol. Microbiol.">
        <title>Complete genome sequence of Corynebacterium casei LMG S-19264T (=DSM 44701T), isolated from a smear-ripened cheese.</title>
        <authorList>
            <consortium name="US DOE Joint Genome Institute (JGI-PGF)"/>
            <person name="Walter F."/>
            <person name="Albersmeier A."/>
            <person name="Kalinowski J."/>
            <person name="Ruckert C."/>
        </authorList>
    </citation>
    <scope>NUCLEOTIDE SEQUENCE</scope>
    <source>
        <strain evidence="3">CGMCC 4.7403</strain>
    </source>
</reference>
<protein>
    <submittedName>
        <fullName evidence="3">Histidine kinase</fullName>
    </submittedName>
</protein>
<dbReference type="SUPFAM" id="SSF54631">
    <property type="entry name" value="CBS-domain pair"/>
    <property type="match status" value="1"/>
</dbReference>
<accession>A0A918Z7E7</accession>
<keyword evidence="3" id="KW-0808">Transferase</keyword>
<dbReference type="Pfam" id="PF00571">
    <property type="entry name" value="CBS"/>
    <property type="match status" value="2"/>
</dbReference>
<dbReference type="GO" id="GO:0016301">
    <property type="term" value="F:kinase activity"/>
    <property type="evidence" value="ECO:0007669"/>
    <property type="project" value="UniProtKB-KW"/>
</dbReference>
<name>A0A918Z7E7_9ACTN</name>
<reference evidence="3" key="2">
    <citation type="submission" date="2020-09" db="EMBL/GenBank/DDBJ databases">
        <authorList>
            <person name="Sun Q."/>
            <person name="Zhou Y."/>
        </authorList>
    </citation>
    <scope>NUCLEOTIDE SEQUENCE</scope>
    <source>
        <strain evidence="3">CGMCC 4.7403</strain>
    </source>
</reference>
<dbReference type="InterPro" id="IPR000644">
    <property type="entry name" value="CBS_dom"/>
</dbReference>
<keyword evidence="1" id="KW-0129">CBS domain</keyword>
<evidence type="ECO:0000313" key="3">
    <source>
        <dbReference type="EMBL" id="GHE39972.1"/>
    </source>
</evidence>
<comment type="caution">
    <text evidence="3">The sequence shown here is derived from an EMBL/GenBank/DDBJ whole genome shotgun (WGS) entry which is preliminary data.</text>
</comment>
<proteinExistence type="predicted"/>
<evidence type="ECO:0000313" key="4">
    <source>
        <dbReference type="Proteomes" id="UP000603227"/>
    </source>
</evidence>
<keyword evidence="4" id="KW-1185">Reference proteome</keyword>
<feature type="domain" description="CBS" evidence="2">
    <location>
        <begin position="82"/>
        <end position="140"/>
    </location>
</feature>
<dbReference type="PROSITE" id="PS51371">
    <property type="entry name" value="CBS"/>
    <property type="match status" value="1"/>
</dbReference>
<dbReference type="Proteomes" id="UP000603227">
    <property type="component" value="Unassembled WGS sequence"/>
</dbReference>
<dbReference type="Gene3D" id="3.10.580.10">
    <property type="entry name" value="CBS-domain"/>
    <property type="match status" value="1"/>
</dbReference>
<dbReference type="RefSeq" id="WP_189785480.1">
    <property type="nucleotide sequence ID" value="NZ_BNAT01000023.1"/>
</dbReference>
<dbReference type="AlphaFoldDB" id="A0A918Z7E7"/>
<keyword evidence="3" id="KW-0418">Kinase</keyword>
<evidence type="ECO:0000259" key="2">
    <source>
        <dbReference type="PROSITE" id="PS51371"/>
    </source>
</evidence>
<gene>
    <name evidence="3" type="ORF">GCM10017771_59030</name>
</gene>
<sequence length="140" mass="14949">MLARDLAEPYPYVTTDEDAAHAVRLLARHRLPALLVVDADAAPYALVPCAHLLGRLVSEGRGHDEAPTRTAGLTVADWLPPGSSSLPTVEEDASLTRIADLIARTHSPLVAVVERDGDQRWLAGVVTAARLMERLAGGET</sequence>
<evidence type="ECO:0000256" key="1">
    <source>
        <dbReference type="PROSITE-ProRule" id="PRU00703"/>
    </source>
</evidence>
<dbReference type="InterPro" id="IPR046342">
    <property type="entry name" value="CBS_dom_sf"/>
</dbReference>
<dbReference type="EMBL" id="BNAT01000023">
    <property type="protein sequence ID" value="GHE39972.1"/>
    <property type="molecule type" value="Genomic_DNA"/>
</dbReference>